<gene>
    <name evidence="1" type="ORF">NM688_g3818</name>
</gene>
<evidence type="ECO:0000313" key="1">
    <source>
        <dbReference type="EMBL" id="KAJ3553063.1"/>
    </source>
</evidence>
<name>A0ACC1T4N8_9APHY</name>
<evidence type="ECO:0000313" key="2">
    <source>
        <dbReference type="Proteomes" id="UP001148662"/>
    </source>
</evidence>
<organism evidence="1 2">
    <name type="scientific">Phlebia brevispora</name>
    <dbReference type="NCBI Taxonomy" id="194682"/>
    <lineage>
        <taxon>Eukaryota</taxon>
        <taxon>Fungi</taxon>
        <taxon>Dikarya</taxon>
        <taxon>Basidiomycota</taxon>
        <taxon>Agaricomycotina</taxon>
        <taxon>Agaricomycetes</taxon>
        <taxon>Polyporales</taxon>
        <taxon>Meruliaceae</taxon>
        <taxon>Phlebia</taxon>
    </lineage>
</organism>
<accession>A0ACC1T4N8</accession>
<dbReference type="Proteomes" id="UP001148662">
    <property type="component" value="Unassembled WGS sequence"/>
</dbReference>
<protein>
    <submittedName>
        <fullName evidence="1">Uncharacterized protein</fullName>
    </submittedName>
</protein>
<sequence>MIPSTISCNYMLSFATPTTQTALLSTWKQERSLARYAARVAECSKASLILPRLYLSSFRIASDEDELVTLGITHVVSVLEYPPEYTNDKFKTLHIKIEDTLESNILEHLQTTTEFIRTALEENETNKVLVHCMMGVSRSATVVCAYLVATTPMVASEAIEFVRRKRSIVHPNNSFQQQLEKYAFEFYGKSIKTKRATKYRITDEVAEKIRRFAGLKSVHLRNTNVVGAPDRSQ</sequence>
<reference evidence="1" key="1">
    <citation type="submission" date="2022-07" db="EMBL/GenBank/DDBJ databases">
        <title>Genome Sequence of Phlebia brevispora.</title>
        <authorList>
            <person name="Buettner E."/>
        </authorList>
    </citation>
    <scope>NUCLEOTIDE SEQUENCE</scope>
    <source>
        <strain evidence="1">MPL23</strain>
    </source>
</reference>
<keyword evidence="2" id="KW-1185">Reference proteome</keyword>
<comment type="caution">
    <text evidence="1">The sequence shown here is derived from an EMBL/GenBank/DDBJ whole genome shotgun (WGS) entry which is preliminary data.</text>
</comment>
<proteinExistence type="predicted"/>
<dbReference type="EMBL" id="JANHOG010000583">
    <property type="protein sequence ID" value="KAJ3553063.1"/>
    <property type="molecule type" value="Genomic_DNA"/>
</dbReference>